<proteinExistence type="predicted"/>
<accession>A0ABX0F4Z0</accession>
<dbReference type="EMBL" id="JAAFGS010000001">
    <property type="protein sequence ID" value="NGZ74673.1"/>
    <property type="molecule type" value="Genomic_DNA"/>
</dbReference>
<organism evidence="1 2">
    <name type="scientific">Saccharibacillus alkalitolerans</name>
    <dbReference type="NCBI Taxonomy" id="2705290"/>
    <lineage>
        <taxon>Bacteria</taxon>
        <taxon>Bacillati</taxon>
        <taxon>Bacillota</taxon>
        <taxon>Bacilli</taxon>
        <taxon>Bacillales</taxon>
        <taxon>Paenibacillaceae</taxon>
        <taxon>Saccharibacillus</taxon>
    </lineage>
</organism>
<sequence length="129" mass="14229">MNDDYLPELSVSSPDGAIPTVQSSYCWGRLGCADYIGGREMMEGRDPAPVSAGAEIEVRYLVDPAPSELYVQQIGDKPGEMRSVPLDEGRFNAPEEPGIFYYYASAWWKTEDGEYSKGSTSSVFAIEVR</sequence>
<reference evidence="1 2" key="1">
    <citation type="submission" date="2020-01" db="EMBL/GenBank/DDBJ databases">
        <title>Polyphasic characterisation and genomic insights into a novel alkali tolerant bacterium VR-M41.</title>
        <authorList>
            <person name="Vemuluri V.R."/>
        </authorList>
    </citation>
    <scope>NUCLEOTIDE SEQUENCE [LARGE SCALE GENOMIC DNA]</scope>
    <source>
        <strain evidence="1 2">VR-M41</strain>
    </source>
</reference>
<evidence type="ECO:0000313" key="2">
    <source>
        <dbReference type="Proteomes" id="UP000800303"/>
    </source>
</evidence>
<protein>
    <submittedName>
        <fullName evidence="1">Uncharacterized protein</fullName>
    </submittedName>
</protein>
<dbReference type="Proteomes" id="UP000800303">
    <property type="component" value="Unassembled WGS sequence"/>
</dbReference>
<keyword evidence="2" id="KW-1185">Reference proteome</keyword>
<name>A0ABX0F4Z0_9BACL</name>
<gene>
    <name evidence="1" type="ORF">GYN08_05025</name>
</gene>
<comment type="caution">
    <text evidence="1">The sequence shown here is derived from an EMBL/GenBank/DDBJ whole genome shotgun (WGS) entry which is preliminary data.</text>
</comment>
<dbReference type="RefSeq" id="WP_166272920.1">
    <property type="nucleotide sequence ID" value="NZ_JAAFGS010000001.1"/>
</dbReference>
<evidence type="ECO:0000313" key="1">
    <source>
        <dbReference type="EMBL" id="NGZ74673.1"/>
    </source>
</evidence>